<proteinExistence type="inferred from homology"/>
<accession>A0ABX5LVW7</accession>
<comment type="similarity">
    <text evidence="2 10">Belongs to the binding-protein-dependent transport system permease family. CysTW subfamily.</text>
</comment>
<evidence type="ECO:0000313" key="12">
    <source>
        <dbReference type="EMBL" id="PXF28860.1"/>
    </source>
</evidence>
<dbReference type="InterPro" id="IPR035906">
    <property type="entry name" value="MetI-like_sf"/>
</dbReference>
<evidence type="ECO:0000259" key="11">
    <source>
        <dbReference type="PROSITE" id="PS50928"/>
    </source>
</evidence>
<evidence type="ECO:0000313" key="13">
    <source>
        <dbReference type="Proteomes" id="UP000248090"/>
    </source>
</evidence>
<dbReference type="CDD" id="cd06261">
    <property type="entry name" value="TM_PBP2"/>
    <property type="match status" value="1"/>
</dbReference>
<dbReference type="Gene3D" id="1.10.3720.10">
    <property type="entry name" value="MetI-like"/>
    <property type="match status" value="1"/>
</dbReference>
<feature type="transmembrane region" description="Helical" evidence="10">
    <location>
        <begin position="248"/>
        <end position="267"/>
    </location>
</feature>
<dbReference type="EMBL" id="LAPT01000141">
    <property type="protein sequence ID" value="PXF28860.1"/>
    <property type="molecule type" value="Genomic_DNA"/>
</dbReference>
<feature type="transmembrane region" description="Helical" evidence="10">
    <location>
        <begin position="178"/>
        <end position="200"/>
    </location>
</feature>
<evidence type="ECO:0000256" key="5">
    <source>
        <dbReference type="ARBA" id="ARBA00022475"/>
    </source>
</evidence>
<feature type="domain" description="ABC transmembrane type-1" evidence="11">
    <location>
        <begin position="64"/>
        <end position="267"/>
    </location>
</feature>
<dbReference type="PANTHER" id="PTHR42922:SF1">
    <property type="entry name" value="PHOSPHATE TRANSPORT SYSTEM PERMEASE PROTEIN PSTA"/>
    <property type="match status" value="1"/>
</dbReference>
<keyword evidence="7 10" id="KW-0812">Transmembrane</keyword>
<dbReference type="SUPFAM" id="SSF161098">
    <property type="entry name" value="MetI-like"/>
    <property type="match status" value="1"/>
</dbReference>
<dbReference type="PROSITE" id="PS50928">
    <property type="entry name" value="ABC_TM1"/>
    <property type="match status" value="1"/>
</dbReference>
<evidence type="ECO:0000256" key="4">
    <source>
        <dbReference type="ARBA" id="ARBA00022448"/>
    </source>
</evidence>
<gene>
    <name evidence="12" type="ORF">WH50_23935</name>
</gene>
<organism evidence="12 13">
    <name type="scientific">Pokkaliibacter plantistimulans</name>
    <dbReference type="NCBI Taxonomy" id="1635171"/>
    <lineage>
        <taxon>Bacteria</taxon>
        <taxon>Pseudomonadati</taxon>
        <taxon>Pseudomonadota</taxon>
        <taxon>Gammaproteobacteria</taxon>
        <taxon>Oceanospirillales</taxon>
        <taxon>Balneatrichaceae</taxon>
        <taxon>Pokkaliibacter</taxon>
    </lineage>
</organism>
<evidence type="ECO:0000256" key="1">
    <source>
        <dbReference type="ARBA" id="ARBA00004651"/>
    </source>
</evidence>
<feature type="transmembrane region" description="Helical" evidence="10">
    <location>
        <begin position="134"/>
        <end position="157"/>
    </location>
</feature>
<feature type="transmembrane region" description="Helical" evidence="10">
    <location>
        <begin position="12"/>
        <end position="35"/>
    </location>
</feature>
<evidence type="ECO:0000256" key="2">
    <source>
        <dbReference type="ARBA" id="ARBA00007069"/>
    </source>
</evidence>
<dbReference type="InterPro" id="IPR000515">
    <property type="entry name" value="MetI-like"/>
</dbReference>
<sequence length="277" mass="29550">MRLRRKITNMVFQLACMFATIIGLSVLVAILYTLVSKGLAGMQWSLFTEITPGPGSEGGLANAMLGSLIMTSMGILIAAPIGVMGGTWLAEYGANSKVASTIRFLNGMLMSAPSILIGLFVYEMVVINMGHFSGWAGAIALAIIALPVIISTTEEMLKLVPTSLREAGSGLGAPKWKVVTLLGYRAISTGLVTGILLAIARISGETAPLLFTSMNNSFMSLDPNQPMANLPVTIYQFAMSPDETWNQLAWSGALLITLTILALNLSSRLLPRLAKRR</sequence>
<name>A0ABX5LVW7_9GAMM</name>
<evidence type="ECO:0000256" key="8">
    <source>
        <dbReference type="ARBA" id="ARBA00022989"/>
    </source>
</evidence>
<protein>
    <recommendedName>
        <fullName evidence="3 10">Phosphate transport system permease protein PstA</fullName>
    </recommendedName>
</protein>
<dbReference type="RefSeq" id="WP_110189847.1">
    <property type="nucleotide sequence ID" value="NZ_CP177354.1"/>
</dbReference>
<evidence type="ECO:0000256" key="9">
    <source>
        <dbReference type="ARBA" id="ARBA00023136"/>
    </source>
</evidence>
<keyword evidence="6" id="KW-0592">Phosphate transport</keyword>
<dbReference type="Pfam" id="PF00528">
    <property type="entry name" value="BPD_transp_1"/>
    <property type="match status" value="1"/>
</dbReference>
<evidence type="ECO:0000256" key="6">
    <source>
        <dbReference type="ARBA" id="ARBA00022592"/>
    </source>
</evidence>
<dbReference type="Proteomes" id="UP000248090">
    <property type="component" value="Unassembled WGS sequence"/>
</dbReference>
<keyword evidence="5 10" id="KW-1003">Cell membrane</keyword>
<evidence type="ECO:0000256" key="7">
    <source>
        <dbReference type="ARBA" id="ARBA00022692"/>
    </source>
</evidence>
<dbReference type="InterPro" id="IPR005672">
    <property type="entry name" value="Phosphate_PstA"/>
</dbReference>
<comment type="subcellular location">
    <subcellularLocation>
        <location evidence="10">Cell inner membrane</location>
        <topology evidence="10">Multi-pass membrane protein</topology>
    </subcellularLocation>
    <subcellularLocation>
        <location evidence="1">Cell membrane</location>
        <topology evidence="1">Multi-pass membrane protein</topology>
    </subcellularLocation>
</comment>
<keyword evidence="4" id="KW-0813">Transport</keyword>
<reference evidence="12 13" key="1">
    <citation type="submission" date="2015-03" db="EMBL/GenBank/DDBJ databases">
        <authorList>
            <person name="Krishnan R."/>
            <person name="Midha S."/>
            <person name="Patil P.B."/>
            <person name="Rameshkumar N."/>
        </authorList>
    </citation>
    <scope>NUCLEOTIDE SEQUENCE [LARGE SCALE GENOMIC DNA]</scope>
    <source>
        <strain evidence="12 13">L1E11</strain>
    </source>
</reference>
<dbReference type="InterPro" id="IPR051408">
    <property type="entry name" value="Phosphate_transprt_permease"/>
</dbReference>
<dbReference type="PANTHER" id="PTHR42922">
    <property type="entry name" value="PHOSPHATE TRANSPORT SYSTEM PERMEASE PROTEIN PSTA"/>
    <property type="match status" value="1"/>
</dbReference>
<feature type="transmembrane region" description="Helical" evidence="10">
    <location>
        <begin position="102"/>
        <end position="122"/>
    </location>
</feature>
<keyword evidence="13" id="KW-1185">Reference proteome</keyword>
<keyword evidence="9 10" id="KW-0472">Membrane</keyword>
<evidence type="ECO:0000256" key="3">
    <source>
        <dbReference type="ARBA" id="ARBA00016864"/>
    </source>
</evidence>
<comment type="caution">
    <text evidence="12">The sequence shown here is derived from an EMBL/GenBank/DDBJ whole genome shotgun (WGS) entry which is preliminary data.</text>
</comment>
<feature type="transmembrane region" description="Helical" evidence="10">
    <location>
        <begin position="68"/>
        <end position="90"/>
    </location>
</feature>
<keyword evidence="8 10" id="KW-1133">Transmembrane helix</keyword>
<dbReference type="NCBIfam" id="TIGR00974">
    <property type="entry name" value="3a0107s02c"/>
    <property type="match status" value="1"/>
</dbReference>
<evidence type="ECO:0000256" key="10">
    <source>
        <dbReference type="RuleBase" id="RU363043"/>
    </source>
</evidence>